<evidence type="ECO:0000256" key="1">
    <source>
        <dbReference type="PROSITE-ProRule" id="PRU00221"/>
    </source>
</evidence>
<dbReference type="PROSITE" id="PS50294">
    <property type="entry name" value="WD_REPEATS_REGION"/>
    <property type="match status" value="1"/>
</dbReference>
<keyword evidence="4" id="KW-0812">Transmembrane</keyword>
<dbReference type="InterPro" id="IPR042410">
    <property type="entry name" value="WBSCR13"/>
</dbReference>
<accession>A0A1D1V919</accession>
<dbReference type="OrthoDB" id="346371at2759"/>
<feature type="repeat" description="WD" evidence="1">
    <location>
        <begin position="117"/>
        <end position="148"/>
    </location>
</feature>
<evidence type="ECO:0000256" key="3">
    <source>
        <dbReference type="SAM" id="MobiDB-lite"/>
    </source>
</evidence>
<evidence type="ECO:0000313" key="6">
    <source>
        <dbReference type="Proteomes" id="UP000186922"/>
    </source>
</evidence>
<evidence type="ECO:0000256" key="4">
    <source>
        <dbReference type="SAM" id="Phobius"/>
    </source>
</evidence>
<keyword evidence="4" id="KW-0472">Membrane</keyword>
<sequence length="486" mass="53392">MEQRNDTTSETRSIPVDETTDVGGIPPYMYIVPLFLTVAFAFTVGYLVSFLFKPKEQKNEKEDVAKPVPASKDVTSVKTNDSTLKNGAKASKKSAAATSGQNKAKDTYAHPLLVTSLKGHTGEVFDGDFSPNGKYFATCSEDRSVSMWPTSEFLTDSPAKEIKHHRLNIDFDHATSIQFSPGSKAMLGLMDNARVLRVFKLIKKTDGYFGSMQPAMDIPQTSHGDLLFMNIDCNGKYIMTAYQNSNICIWSLKGQLLQTLAANMGVFSDCKVSPCGRSVAASGSAASVTVWGVNFDDDTNEFRSVDRAFELKGHSVVVPAFAFSADSTHMVSVSRDKSFRLHDINIQYRKKEEPRLVLSGTWTTETVRPAEKITVALSNDAKCIIIGYGNDVLIISGSDGSLKNSIKPLLNGPVNRVMFDPSSGFVLVLGGKIVRVYRNIPGYEIAIGALQKKLKYASQDSVRQRLQQQLDDAQKMLSASKLQYHV</sequence>
<keyword evidence="1" id="KW-0853">WD repeat</keyword>
<keyword evidence="6" id="KW-1185">Reference proteome</keyword>
<keyword evidence="4" id="KW-1133">Transmembrane helix</keyword>
<comment type="caution">
    <text evidence="5">The sequence shown here is derived from an EMBL/GenBank/DDBJ whole genome shotgun (WGS) entry which is preliminary data.</text>
</comment>
<dbReference type="GO" id="GO:0005783">
    <property type="term" value="C:endoplasmic reticulum"/>
    <property type="evidence" value="ECO:0007669"/>
    <property type="project" value="TreeGrafter"/>
</dbReference>
<protein>
    <recommendedName>
        <fullName evidence="7">Transducin beta-like protein 2</fullName>
    </recommendedName>
</protein>
<dbReference type="PANTHER" id="PTHR44321:SF1">
    <property type="entry name" value="TRANSDUCIN BETA-LIKE PROTEIN 2"/>
    <property type="match status" value="1"/>
</dbReference>
<feature type="repeat" description="WD" evidence="1">
    <location>
        <begin position="311"/>
        <end position="345"/>
    </location>
</feature>
<feature type="compositionally biased region" description="Polar residues" evidence="3">
    <location>
        <begin position="73"/>
        <end position="85"/>
    </location>
</feature>
<feature type="transmembrane region" description="Helical" evidence="4">
    <location>
        <begin position="28"/>
        <end position="52"/>
    </location>
</feature>
<dbReference type="PROSITE" id="PS50082">
    <property type="entry name" value="WD_REPEATS_2"/>
    <property type="match status" value="2"/>
</dbReference>
<gene>
    <name evidence="5" type="primary">RvY_08707-1</name>
    <name evidence="5" type="synonym">RvY_08707.1</name>
    <name evidence="5" type="ORF">RvY_08707</name>
</gene>
<feature type="coiled-coil region" evidence="2">
    <location>
        <begin position="456"/>
        <end position="483"/>
    </location>
</feature>
<evidence type="ECO:0008006" key="7">
    <source>
        <dbReference type="Google" id="ProtNLM"/>
    </source>
</evidence>
<dbReference type="InterPro" id="IPR036322">
    <property type="entry name" value="WD40_repeat_dom_sf"/>
</dbReference>
<dbReference type="AlphaFoldDB" id="A0A1D1V919"/>
<dbReference type="InterPro" id="IPR001680">
    <property type="entry name" value="WD40_rpt"/>
</dbReference>
<dbReference type="SUPFAM" id="SSF50978">
    <property type="entry name" value="WD40 repeat-like"/>
    <property type="match status" value="1"/>
</dbReference>
<name>A0A1D1V919_RAMVA</name>
<keyword evidence="2" id="KW-0175">Coiled coil</keyword>
<dbReference type="InterPro" id="IPR015943">
    <property type="entry name" value="WD40/YVTN_repeat-like_dom_sf"/>
</dbReference>
<dbReference type="EMBL" id="BDGG01000004">
    <property type="protein sequence ID" value="GAU97400.1"/>
    <property type="molecule type" value="Genomic_DNA"/>
</dbReference>
<dbReference type="Gene3D" id="2.130.10.10">
    <property type="entry name" value="YVTN repeat-like/Quinoprotein amine dehydrogenase"/>
    <property type="match status" value="2"/>
</dbReference>
<dbReference type="Pfam" id="PF00400">
    <property type="entry name" value="WD40"/>
    <property type="match status" value="2"/>
</dbReference>
<proteinExistence type="predicted"/>
<dbReference type="Proteomes" id="UP000186922">
    <property type="component" value="Unassembled WGS sequence"/>
</dbReference>
<dbReference type="PANTHER" id="PTHR44321">
    <property type="entry name" value="TRANSDUCIN BETA-LIKE PROTEIN 2"/>
    <property type="match status" value="1"/>
</dbReference>
<dbReference type="SMART" id="SM00320">
    <property type="entry name" value="WD40"/>
    <property type="match status" value="5"/>
</dbReference>
<dbReference type="STRING" id="947166.A0A1D1V919"/>
<dbReference type="GO" id="GO:0030968">
    <property type="term" value="P:endoplasmic reticulum unfolded protein response"/>
    <property type="evidence" value="ECO:0007669"/>
    <property type="project" value="TreeGrafter"/>
</dbReference>
<organism evidence="5 6">
    <name type="scientific">Ramazzottius varieornatus</name>
    <name type="common">Water bear</name>
    <name type="synonym">Tardigrade</name>
    <dbReference type="NCBI Taxonomy" id="947166"/>
    <lineage>
        <taxon>Eukaryota</taxon>
        <taxon>Metazoa</taxon>
        <taxon>Ecdysozoa</taxon>
        <taxon>Tardigrada</taxon>
        <taxon>Eutardigrada</taxon>
        <taxon>Parachela</taxon>
        <taxon>Hypsibioidea</taxon>
        <taxon>Ramazzottiidae</taxon>
        <taxon>Ramazzottius</taxon>
    </lineage>
</organism>
<reference evidence="5 6" key="1">
    <citation type="journal article" date="2016" name="Nat. Commun.">
        <title>Extremotolerant tardigrade genome and improved radiotolerance of human cultured cells by tardigrade-unique protein.</title>
        <authorList>
            <person name="Hashimoto T."/>
            <person name="Horikawa D.D."/>
            <person name="Saito Y."/>
            <person name="Kuwahara H."/>
            <person name="Kozuka-Hata H."/>
            <person name="Shin-I T."/>
            <person name="Minakuchi Y."/>
            <person name="Ohishi K."/>
            <person name="Motoyama A."/>
            <person name="Aizu T."/>
            <person name="Enomoto A."/>
            <person name="Kondo K."/>
            <person name="Tanaka S."/>
            <person name="Hara Y."/>
            <person name="Koshikawa S."/>
            <person name="Sagara H."/>
            <person name="Miura T."/>
            <person name="Yokobori S."/>
            <person name="Miyagawa K."/>
            <person name="Suzuki Y."/>
            <person name="Kubo T."/>
            <person name="Oyama M."/>
            <person name="Kohara Y."/>
            <person name="Fujiyama A."/>
            <person name="Arakawa K."/>
            <person name="Katayama T."/>
            <person name="Toyoda A."/>
            <person name="Kunieda T."/>
        </authorList>
    </citation>
    <scope>NUCLEOTIDE SEQUENCE [LARGE SCALE GENOMIC DNA]</scope>
    <source>
        <strain evidence="5 6">YOKOZUNA-1</strain>
    </source>
</reference>
<feature type="region of interest" description="Disordered" evidence="3">
    <location>
        <begin position="59"/>
        <end position="102"/>
    </location>
</feature>
<evidence type="ECO:0000313" key="5">
    <source>
        <dbReference type="EMBL" id="GAU97400.1"/>
    </source>
</evidence>
<evidence type="ECO:0000256" key="2">
    <source>
        <dbReference type="SAM" id="Coils"/>
    </source>
</evidence>